<dbReference type="Pfam" id="PF12796">
    <property type="entry name" value="Ank_2"/>
    <property type="match status" value="1"/>
</dbReference>
<organism evidence="11 12">
    <name type="scientific">Pocillopora meandrina</name>
    <dbReference type="NCBI Taxonomy" id="46732"/>
    <lineage>
        <taxon>Eukaryota</taxon>
        <taxon>Metazoa</taxon>
        <taxon>Cnidaria</taxon>
        <taxon>Anthozoa</taxon>
        <taxon>Hexacorallia</taxon>
        <taxon>Scleractinia</taxon>
        <taxon>Astrocoeniina</taxon>
        <taxon>Pocilloporidae</taxon>
        <taxon>Pocillopora</taxon>
    </lineage>
</organism>
<dbReference type="GO" id="GO:0006537">
    <property type="term" value="P:glutamate biosynthetic process"/>
    <property type="evidence" value="ECO:0007669"/>
    <property type="project" value="TreeGrafter"/>
</dbReference>
<dbReference type="FunFam" id="1.25.40.20:FF:000069">
    <property type="entry name" value="Glutaminase, isoform E"/>
    <property type="match status" value="1"/>
</dbReference>
<evidence type="ECO:0000256" key="3">
    <source>
        <dbReference type="ARBA" id="ARBA00012918"/>
    </source>
</evidence>
<dbReference type="Pfam" id="PF17959">
    <property type="entry name" value="EF-hand_14"/>
    <property type="match status" value="1"/>
</dbReference>
<dbReference type="AlphaFoldDB" id="A0AAU9XD67"/>
<comment type="subunit">
    <text evidence="2">Homotetramer.</text>
</comment>
<evidence type="ECO:0000256" key="5">
    <source>
        <dbReference type="ARBA" id="ARBA00022801"/>
    </source>
</evidence>
<dbReference type="FunFam" id="3.40.710.10:FF:000008">
    <property type="entry name" value="Glutaminase, isoform E"/>
    <property type="match status" value="1"/>
</dbReference>
<dbReference type="PROSITE" id="PS50297">
    <property type="entry name" value="ANK_REP_REGION"/>
    <property type="match status" value="1"/>
</dbReference>
<dbReference type="InterPro" id="IPR041541">
    <property type="entry name" value="Glutaminase_EF-hand"/>
</dbReference>
<sequence>MTMFMRVCQRSVAIDGCLHLRRAFRKCTCFFGPLSRYVNSASGTHSVSDGDVIYQTFKNEDGNVSVAKFIAALKEAGFRVKDRRLQETMANFAQYLQQENFEGFVDETTFRRSIQKNIVLIEKALRGDFVIPEFSQFTKHIEEIYHKCKPNSGGKVADYIPQLAKFDPNLWGVAVCSVDGQRFSIGDDKEHFCLQSVSKCLHYPIVLEDLTAEVVHRYVGREPSGQTFNYLHLNSQDRPHNPMLNSGALVLCALQKPEWPLADRCEYVQEKFKHTAGGEYIGFSNATFLSERETADKNYALGYYMNAHKAFPPNTNLMDTFELYFHTCSTETTCDAGSVMAATLANGGICPLTGEKVFSSQTVQHTLSLMLSCGLYDYSGQFAFHVGLPAKSGVSGAVLIVVPKVCGMMVWSPPLDDLGNSVRGMQFCKELVSLFDFHNYDLKGASSGRKLDPRRRKAEVQGEKVVSLLYAASYGDVTALRRYYLSGTDMTMQNYDGRTALHVAAAQGHQEVIKFLLEKCEVPVDPKDRWGFSPLDEAVRFDHQACVDLIKHHLQLQGKTIQ</sequence>
<dbReference type="PANTHER" id="PTHR12544">
    <property type="entry name" value="GLUTAMINASE"/>
    <property type="match status" value="1"/>
</dbReference>
<keyword evidence="5" id="KW-0378">Hydrolase</keyword>
<evidence type="ECO:0000313" key="12">
    <source>
        <dbReference type="Proteomes" id="UP001159428"/>
    </source>
</evidence>
<dbReference type="InterPro" id="IPR015868">
    <property type="entry name" value="Glutaminase"/>
</dbReference>
<evidence type="ECO:0000256" key="9">
    <source>
        <dbReference type="PROSITE-ProRule" id="PRU00023"/>
    </source>
</evidence>
<evidence type="ECO:0000256" key="6">
    <source>
        <dbReference type="ARBA" id="ARBA00023043"/>
    </source>
</evidence>
<dbReference type="InterPro" id="IPR036770">
    <property type="entry name" value="Ankyrin_rpt-contain_sf"/>
</dbReference>
<dbReference type="EMBL" id="CALNXJ010000038">
    <property type="protein sequence ID" value="CAH3143944.1"/>
    <property type="molecule type" value="Genomic_DNA"/>
</dbReference>
<dbReference type="GO" id="GO:0004359">
    <property type="term" value="F:glutaminase activity"/>
    <property type="evidence" value="ECO:0007669"/>
    <property type="project" value="UniProtKB-EC"/>
</dbReference>
<keyword evidence="4" id="KW-0677">Repeat</keyword>
<evidence type="ECO:0000256" key="7">
    <source>
        <dbReference type="ARBA" id="ARBA00049534"/>
    </source>
</evidence>
<accession>A0AAU9XD67</accession>
<dbReference type="Gene3D" id="1.10.238.210">
    <property type="match status" value="1"/>
</dbReference>
<gene>
    <name evidence="11" type="ORF">PMEA_00020870</name>
</gene>
<reference evidence="11 12" key="1">
    <citation type="submission" date="2022-05" db="EMBL/GenBank/DDBJ databases">
        <authorList>
            <consortium name="Genoscope - CEA"/>
            <person name="William W."/>
        </authorList>
    </citation>
    <scope>NUCLEOTIDE SEQUENCE [LARGE SCALE GENOMIC DNA]</scope>
</reference>
<keyword evidence="6 9" id="KW-0040">ANK repeat</keyword>
<evidence type="ECO:0000256" key="1">
    <source>
        <dbReference type="ARBA" id="ARBA00011076"/>
    </source>
</evidence>
<feature type="repeat" description="ANK" evidence="9">
    <location>
        <begin position="496"/>
        <end position="519"/>
    </location>
</feature>
<evidence type="ECO:0000256" key="4">
    <source>
        <dbReference type="ARBA" id="ARBA00022737"/>
    </source>
</evidence>
<dbReference type="SMART" id="SM00248">
    <property type="entry name" value="ANK"/>
    <property type="match status" value="2"/>
</dbReference>
<proteinExistence type="inferred from homology"/>
<evidence type="ECO:0000256" key="2">
    <source>
        <dbReference type="ARBA" id="ARBA00011881"/>
    </source>
</evidence>
<comment type="caution">
    <text evidence="11">The sequence shown here is derived from an EMBL/GenBank/DDBJ whole genome shotgun (WGS) entry which is preliminary data.</text>
</comment>
<dbReference type="NCBIfam" id="TIGR03814">
    <property type="entry name" value="Gln_ase"/>
    <property type="match status" value="1"/>
</dbReference>
<dbReference type="GO" id="GO:0006543">
    <property type="term" value="P:L-glutamine catabolic process"/>
    <property type="evidence" value="ECO:0007669"/>
    <property type="project" value="TreeGrafter"/>
</dbReference>
<dbReference type="Pfam" id="PF04960">
    <property type="entry name" value="Glutaminase"/>
    <property type="match status" value="1"/>
</dbReference>
<dbReference type="InterPro" id="IPR012338">
    <property type="entry name" value="Beta-lactam/transpept-like"/>
</dbReference>
<dbReference type="Gene3D" id="3.40.710.10">
    <property type="entry name" value="DD-peptidase/beta-lactamase superfamily"/>
    <property type="match status" value="1"/>
</dbReference>
<evidence type="ECO:0000256" key="8">
    <source>
        <dbReference type="ARBA" id="ARBA00077251"/>
    </source>
</evidence>
<name>A0AAU9XD67_9CNID</name>
<evidence type="ECO:0000259" key="10">
    <source>
        <dbReference type="Pfam" id="PF17959"/>
    </source>
</evidence>
<protein>
    <recommendedName>
        <fullName evidence="3">glutaminase</fullName>
        <ecNumber evidence="3">3.5.1.2</ecNumber>
    </recommendedName>
    <alternativeName>
        <fullName evidence="8">L-glutamine amidohydrolase</fullName>
    </alternativeName>
</protein>
<dbReference type="PROSITE" id="PS50088">
    <property type="entry name" value="ANK_REPEAT"/>
    <property type="match status" value="1"/>
</dbReference>
<dbReference type="HAMAP" id="MF_00313">
    <property type="entry name" value="Glutaminase"/>
    <property type="match status" value="1"/>
</dbReference>
<comment type="catalytic activity">
    <reaction evidence="7">
        <text>L-glutamine + H2O = L-glutamate + NH4(+)</text>
        <dbReference type="Rhea" id="RHEA:15889"/>
        <dbReference type="ChEBI" id="CHEBI:15377"/>
        <dbReference type="ChEBI" id="CHEBI:28938"/>
        <dbReference type="ChEBI" id="CHEBI:29985"/>
        <dbReference type="ChEBI" id="CHEBI:58359"/>
        <dbReference type="EC" id="3.5.1.2"/>
    </reaction>
</comment>
<dbReference type="InterPro" id="IPR002110">
    <property type="entry name" value="Ankyrin_rpt"/>
</dbReference>
<evidence type="ECO:0000313" key="11">
    <source>
        <dbReference type="EMBL" id="CAH3143944.1"/>
    </source>
</evidence>
<dbReference type="SUPFAM" id="SSF56601">
    <property type="entry name" value="beta-lactamase/transpeptidase-like"/>
    <property type="match status" value="1"/>
</dbReference>
<feature type="domain" description="Glutaminase EF-hand" evidence="10">
    <location>
        <begin position="51"/>
        <end position="132"/>
    </location>
</feature>
<comment type="similarity">
    <text evidence="1">Belongs to the glutaminase family.</text>
</comment>
<dbReference type="Proteomes" id="UP001159428">
    <property type="component" value="Unassembled WGS sequence"/>
</dbReference>
<dbReference type="EC" id="3.5.1.2" evidence="3"/>
<dbReference type="PANTHER" id="PTHR12544:SF29">
    <property type="entry name" value="GLUTAMINASE"/>
    <property type="match status" value="1"/>
</dbReference>
<dbReference type="SUPFAM" id="SSF48403">
    <property type="entry name" value="Ankyrin repeat"/>
    <property type="match status" value="1"/>
</dbReference>
<keyword evidence="12" id="KW-1185">Reference proteome</keyword>
<dbReference type="Gene3D" id="1.25.40.20">
    <property type="entry name" value="Ankyrin repeat-containing domain"/>
    <property type="match status" value="1"/>
</dbReference>